<organism evidence="1 2">
    <name type="scientific">Hyalomma asiaticum</name>
    <name type="common">Tick</name>
    <dbReference type="NCBI Taxonomy" id="266040"/>
    <lineage>
        <taxon>Eukaryota</taxon>
        <taxon>Metazoa</taxon>
        <taxon>Ecdysozoa</taxon>
        <taxon>Arthropoda</taxon>
        <taxon>Chelicerata</taxon>
        <taxon>Arachnida</taxon>
        <taxon>Acari</taxon>
        <taxon>Parasitiformes</taxon>
        <taxon>Ixodida</taxon>
        <taxon>Ixodoidea</taxon>
        <taxon>Ixodidae</taxon>
        <taxon>Hyalomminae</taxon>
        <taxon>Hyalomma</taxon>
    </lineage>
</organism>
<sequence>MRNLSAASREAARSENPGTAGFSVSQTRPSRAGLPPLEPIEPPWGPITRGPTWPPAALMLLLLLQRPPGQDSSWQQQPSLLLLSQVADSERCVNHAALVESLS</sequence>
<reference evidence="1" key="1">
    <citation type="submission" date="2020-05" db="EMBL/GenBank/DDBJ databases">
        <title>Large-scale comparative analyses of tick genomes elucidate their genetic diversity and vector capacities.</title>
        <authorList>
            <person name="Jia N."/>
            <person name="Wang J."/>
            <person name="Shi W."/>
            <person name="Du L."/>
            <person name="Sun Y."/>
            <person name="Zhan W."/>
            <person name="Jiang J."/>
            <person name="Wang Q."/>
            <person name="Zhang B."/>
            <person name="Ji P."/>
            <person name="Sakyi L.B."/>
            <person name="Cui X."/>
            <person name="Yuan T."/>
            <person name="Jiang B."/>
            <person name="Yang W."/>
            <person name="Lam T.T.-Y."/>
            <person name="Chang Q."/>
            <person name="Ding S."/>
            <person name="Wang X."/>
            <person name="Zhu J."/>
            <person name="Ruan X."/>
            <person name="Zhao L."/>
            <person name="Wei J."/>
            <person name="Que T."/>
            <person name="Du C."/>
            <person name="Cheng J."/>
            <person name="Dai P."/>
            <person name="Han X."/>
            <person name="Huang E."/>
            <person name="Gao Y."/>
            <person name="Liu J."/>
            <person name="Shao H."/>
            <person name="Ye R."/>
            <person name="Li L."/>
            <person name="Wei W."/>
            <person name="Wang X."/>
            <person name="Wang C."/>
            <person name="Yang T."/>
            <person name="Huo Q."/>
            <person name="Li W."/>
            <person name="Guo W."/>
            <person name="Chen H."/>
            <person name="Zhou L."/>
            <person name="Ni X."/>
            <person name="Tian J."/>
            <person name="Zhou Y."/>
            <person name="Sheng Y."/>
            <person name="Liu T."/>
            <person name="Pan Y."/>
            <person name="Xia L."/>
            <person name="Li J."/>
            <person name="Zhao F."/>
            <person name="Cao W."/>
        </authorList>
    </citation>
    <scope>NUCLEOTIDE SEQUENCE</scope>
    <source>
        <strain evidence="1">Hyas-2018</strain>
    </source>
</reference>
<accession>A0ACB7RTR2</accession>
<keyword evidence="2" id="KW-1185">Reference proteome</keyword>
<name>A0ACB7RTR2_HYAAI</name>
<dbReference type="Proteomes" id="UP000821845">
    <property type="component" value="Chromosome 8"/>
</dbReference>
<dbReference type="EMBL" id="CM023488">
    <property type="protein sequence ID" value="KAH6924844.1"/>
    <property type="molecule type" value="Genomic_DNA"/>
</dbReference>
<gene>
    <name evidence="1" type="ORF">HPB50_025721</name>
</gene>
<evidence type="ECO:0000313" key="1">
    <source>
        <dbReference type="EMBL" id="KAH6924844.1"/>
    </source>
</evidence>
<comment type="caution">
    <text evidence="1">The sequence shown here is derived from an EMBL/GenBank/DDBJ whole genome shotgun (WGS) entry which is preliminary data.</text>
</comment>
<protein>
    <submittedName>
        <fullName evidence="1">Uncharacterized protein</fullName>
    </submittedName>
</protein>
<evidence type="ECO:0000313" key="2">
    <source>
        <dbReference type="Proteomes" id="UP000821845"/>
    </source>
</evidence>
<proteinExistence type="predicted"/>